<comment type="caution">
    <text evidence="1">The sequence shown here is derived from an EMBL/GenBank/DDBJ whole genome shotgun (WGS) entry which is preliminary data.</text>
</comment>
<proteinExistence type="predicted"/>
<protein>
    <submittedName>
        <fullName evidence="1">Uncharacterized protein</fullName>
    </submittedName>
</protein>
<name>A0ABD2NM99_9CUCU</name>
<keyword evidence="2" id="KW-1185">Reference proteome</keyword>
<dbReference type="EMBL" id="JABFTP020000124">
    <property type="protein sequence ID" value="KAL3279856.1"/>
    <property type="molecule type" value="Genomic_DNA"/>
</dbReference>
<dbReference type="AlphaFoldDB" id="A0ABD2NM99"/>
<evidence type="ECO:0000313" key="1">
    <source>
        <dbReference type="EMBL" id="KAL3279856.1"/>
    </source>
</evidence>
<gene>
    <name evidence="1" type="ORF">HHI36_017362</name>
</gene>
<evidence type="ECO:0000313" key="2">
    <source>
        <dbReference type="Proteomes" id="UP001516400"/>
    </source>
</evidence>
<reference evidence="1 2" key="1">
    <citation type="journal article" date="2021" name="BMC Biol.">
        <title>Horizontally acquired antibacterial genes associated with adaptive radiation of ladybird beetles.</title>
        <authorList>
            <person name="Li H.S."/>
            <person name="Tang X.F."/>
            <person name="Huang Y.H."/>
            <person name="Xu Z.Y."/>
            <person name="Chen M.L."/>
            <person name="Du X.Y."/>
            <person name="Qiu B.Y."/>
            <person name="Chen P.T."/>
            <person name="Zhang W."/>
            <person name="Slipinski A."/>
            <person name="Escalona H.E."/>
            <person name="Waterhouse R.M."/>
            <person name="Zwick A."/>
            <person name="Pang H."/>
        </authorList>
    </citation>
    <scope>NUCLEOTIDE SEQUENCE [LARGE SCALE GENOMIC DNA]</scope>
    <source>
        <strain evidence="1">SYSU2018</strain>
    </source>
</reference>
<dbReference type="Proteomes" id="UP001516400">
    <property type="component" value="Unassembled WGS sequence"/>
</dbReference>
<sequence length="108" mass="12224">MTEADLVLLIIIKENEFLSYCLEKKKLIGFVEFEEKDSADIARRYGPPYILALGSLNSDNNLNSLCLPWEGCGFGSLCGSTRPREPRVARLKRTSSFLNVNGRKIQFH</sequence>
<accession>A0ABD2NM99</accession>
<organism evidence="1 2">
    <name type="scientific">Cryptolaemus montrouzieri</name>
    <dbReference type="NCBI Taxonomy" id="559131"/>
    <lineage>
        <taxon>Eukaryota</taxon>
        <taxon>Metazoa</taxon>
        <taxon>Ecdysozoa</taxon>
        <taxon>Arthropoda</taxon>
        <taxon>Hexapoda</taxon>
        <taxon>Insecta</taxon>
        <taxon>Pterygota</taxon>
        <taxon>Neoptera</taxon>
        <taxon>Endopterygota</taxon>
        <taxon>Coleoptera</taxon>
        <taxon>Polyphaga</taxon>
        <taxon>Cucujiformia</taxon>
        <taxon>Coccinelloidea</taxon>
        <taxon>Coccinellidae</taxon>
        <taxon>Scymninae</taxon>
        <taxon>Scymnini</taxon>
        <taxon>Cryptolaemus</taxon>
    </lineage>
</organism>